<evidence type="ECO:0000256" key="2">
    <source>
        <dbReference type="SAM" id="SignalP"/>
    </source>
</evidence>
<keyword evidence="1" id="KW-0812">Transmembrane</keyword>
<accession>A0A5E7XTG6</accession>
<dbReference type="EMBL" id="CABVLI010000001">
    <property type="protein sequence ID" value="VVS95898.1"/>
    <property type="molecule type" value="Genomic_DNA"/>
</dbReference>
<keyword evidence="1" id="KW-1133">Transmembrane helix</keyword>
<feature type="signal peptide" evidence="2">
    <location>
        <begin position="1"/>
        <end position="24"/>
    </location>
</feature>
<dbReference type="AlphaFoldDB" id="A0A5E7XTG6"/>
<evidence type="ECO:0000313" key="3">
    <source>
        <dbReference type="EMBL" id="VVS95898.1"/>
    </source>
</evidence>
<gene>
    <name evidence="3" type="ORF">SPHINGO391_10015</name>
</gene>
<sequence>MKLKSLYTAVAALSLAATPTIAAAAPVATPLTQPATESVDGDNALAGGGFIIAAFAVVAIGLGIYVAADSDDSPNSP</sequence>
<name>A0A5E7XTG6_9SPHN</name>
<keyword evidence="2" id="KW-0732">Signal</keyword>
<protein>
    <submittedName>
        <fullName evidence="3">Uncharacterized protein</fullName>
    </submittedName>
</protein>
<dbReference type="Proteomes" id="UP000326857">
    <property type="component" value="Unassembled WGS sequence"/>
</dbReference>
<feature type="transmembrane region" description="Helical" evidence="1">
    <location>
        <begin position="48"/>
        <end position="68"/>
    </location>
</feature>
<feature type="chain" id="PRO_5022959520" evidence="2">
    <location>
        <begin position="25"/>
        <end position="77"/>
    </location>
</feature>
<reference evidence="3 4" key="1">
    <citation type="submission" date="2019-09" db="EMBL/GenBank/DDBJ databases">
        <authorList>
            <person name="Dittami M. S."/>
        </authorList>
    </citation>
    <scope>NUCLEOTIDE SEQUENCE [LARGE SCALE GENOMIC DNA]</scope>
    <source>
        <strain evidence="3">SPHINGO391</strain>
    </source>
</reference>
<proteinExistence type="predicted"/>
<evidence type="ECO:0000313" key="4">
    <source>
        <dbReference type="Proteomes" id="UP000326857"/>
    </source>
</evidence>
<dbReference type="RefSeq" id="WP_151989520.1">
    <property type="nucleotide sequence ID" value="NZ_LR701495.1"/>
</dbReference>
<evidence type="ECO:0000256" key="1">
    <source>
        <dbReference type="SAM" id="Phobius"/>
    </source>
</evidence>
<organism evidence="3 4">
    <name type="scientific">Sphingomonas aurantiaca</name>
    <dbReference type="NCBI Taxonomy" id="185949"/>
    <lineage>
        <taxon>Bacteria</taxon>
        <taxon>Pseudomonadati</taxon>
        <taxon>Pseudomonadota</taxon>
        <taxon>Alphaproteobacteria</taxon>
        <taxon>Sphingomonadales</taxon>
        <taxon>Sphingomonadaceae</taxon>
        <taxon>Sphingomonas</taxon>
    </lineage>
</organism>
<keyword evidence="1" id="KW-0472">Membrane</keyword>